<reference evidence="1" key="1">
    <citation type="submission" date="2018-02" db="EMBL/GenBank/DDBJ databases">
        <title>Rhizophora mucronata_Transcriptome.</title>
        <authorList>
            <person name="Meera S.P."/>
            <person name="Sreeshan A."/>
            <person name="Augustine A."/>
        </authorList>
    </citation>
    <scope>NUCLEOTIDE SEQUENCE</scope>
    <source>
        <tissue evidence="1">Leaf</tissue>
    </source>
</reference>
<accession>A0A2P2NUK8</accession>
<sequence>MYVQRFQAHRMQPSANTHSAPQVTNDIFSFWGKG</sequence>
<evidence type="ECO:0000313" key="1">
    <source>
        <dbReference type="EMBL" id="MBX46154.1"/>
    </source>
</evidence>
<protein>
    <submittedName>
        <fullName evidence="1">Uncharacterized protein</fullName>
    </submittedName>
</protein>
<dbReference type="EMBL" id="GGEC01065670">
    <property type="protein sequence ID" value="MBX46154.1"/>
    <property type="molecule type" value="Transcribed_RNA"/>
</dbReference>
<proteinExistence type="predicted"/>
<organism evidence="1">
    <name type="scientific">Rhizophora mucronata</name>
    <name type="common">Asiatic mangrove</name>
    <dbReference type="NCBI Taxonomy" id="61149"/>
    <lineage>
        <taxon>Eukaryota</taxon>
        <taxon>Viridiplantae</taxon>
        <taxon>Streptophyta</taxon>
        <taxon>Embryophyta</taxon>
        <taxon>Tracheophyta</taxon>
        <taxon>Spermatophyta</taxon>
        <taxon>Magnoliopsida</taxon>
        <taxon>eudicotyledons</taxon>
        <taxon>Gunneridae</taxon>
        <taxon>Pentapetalae</taxon>
        <taxon>rosids</taxon>
        <taxon>fabids</taxon>
        <taxon>Malpighiales</taxon>
        <taxon>Rhizophoraceae</taxon>
        <taxon>Rhizophora</taxon>
    </lineage>
</organism>
<dbReference type="AlphaFoldDB" id="A0A2P2NUK8"/>
<name>A0A2P2NUK8_RHIMU</name>